<sequence>MEKNCTLGLHFSSADGLHCDLCGNVIVGEHIQMGSSETGRTMMVMMDGEALAVSLADFMRLVDNQNLTQKREEFVRLAMSQDFQHLEDKIMAFVGGSIRGKKATIAYVDDLYAPQVNRDEEPEAVPNKPNIKTNKRSKGKGHPLPFYLGSKRRY</sequence>
<reference evidence="2 3" key="1">
    <citation type="submission" date="2015-01" db="EMBL/GenBank/DDBJ databases">
        <title>Characterization of two new Erwinia spp. phages.</title>
        <authorList>
            <person name="Yagubi A.I."/>
            <person name="Kropinski A.M."/>
            <person name="Castle A.J."/>
            <person name="Svircev A.M."/>
        </authorList>
    </citation>
    <scope>NUCLEOTIDE SEQUENCE [LARGE SCALE GENOMIC DNA]</scope>
    <source>
        <strain evidence="2">Ea9-2</strain>
    </source>
</reference>
<gene>
    <name evidence="2" type="ORF">Ea92_43</name>
</gene>
<evidence type="ECO:0000256" key="1">
    <source>
        <dbReference type="SAM" id="MobiDB-lite"/>
    </source>
</evidence>
<keyword evidence="3" id="KW-1185">Reference proteome</keyword>
<name>W6ARI4_9CAUD</name>
<dbReference type="EMBL" id="KF806588">
    <property type="protein sequence ID" value="AHI60101.1"/>
    <property type="molecule type" value="Genomic_DNA"/>
</dbReference>
<dbReference type="Proteomes" id="UP000019305">
    <property type="component" value="Segment"/>
</dbReference>
<proteinExistence type="predicted"/>
<dbReference type="GeneID" id="18503979"/>
<organism evidence="2 3">
    <name type="scientific">Erwinia phage Ea9-2</name>
    <dbReference type="NCBI Taxonomy" id="1429767"/>
    <lineage>
        <taxon>Viruses</taxon>
        <taxon>Duplodnaviria</taxon>
        <taxon>Heunggongvirae</taxon>
        <taxon>Uroviricota</taxon>
        <taxon>Caudoviricetes</taxon>
        <taxon>Schitoviridae</taxon>
        <taxon>Erskinevirinae</taxon>
        <taxon>Johnsonvirus</taxon>
        <taxon>Johnsonvirus Ea92</taxon>
    </lineage>
</organism>
<accession>W6ARI4</accession>
<dbReference type="RefSeq" id="YP_009007418.1">
    <property type="nucleotide sequence ID" value="NC_023579.1"/>
</dbReference>
<evidence type="ECO:0000313" key="2">
    <source>
        <dbReference type="EMBL" id="AHI60101.1"/>
    </source>
</evidence>
<evidence type="ECO:0000313" key="3">
    <source>
        <dbReference type="Proteomes" id="UP000019305"/>
    </source>
</evidence>
<protein>
    <submittedName>
        <fullName evidence="2">Uncharacterized protein</fullName>
    </submittedName>
</protein>
<feature type="region of interest" description="Disordered" evidence="1">
    <location>
        <begin position="118"/>
        <end position="154"/>
    </location>
</feature>
<dbReference type="KEGG" id="vg:18503979"/>